<sequence>MDHLSASPNLLDTITEAHETIYSPPVLPAQTRLEEITKAASEDDKSRELLATAADLEAGENDKLPIPEGCSFFQAILLMICAIVVNISTNSSPFTRTLYVQQAQNTIFIGHEVGEDMENMNVSYLSFAIVTVVYLGVALIGAMMFGADVSSQPLDHLLPSTITPIRRALIMGVILSLAMIIVVVIAIAVPKFTVFLDFSAFLVCVSIAITLPCIFYNKIFRSQMSRAQAILNWFLFAFDTVLTVMGTMSSFGSLISG</sequence>
<gene>
    <name evidence="2" type="ORF">GIB67_004598</name>
</gene>
<comment type="caution">
    <text evidence="2">The sequence shown here is derived from an EMBL/GenBank/DDBJ whole genome shotgun (WGS) entry which is preliminary data.</text>
</comment>
<dbReference type="AlphaFoldDB" id="A0A7J7MCZ2"/>
<proteinExistence type="predicted"/>
<keyword evidence="1" id="KW-0812">Transmembrane</keyword>
<feature type="transmembrane region" description="Helical" evidence="1">
    <location>
        <begin position="124"/>
        <end position="147"/>
    </location>
</feature>
<evidence type="ECO:0000256" key="1">
    <source>
        <dbReference type="SAM" id="Phobius"/>
    </source>
</evidence>
<feature type="transmembrane region" description="Helical" evidence="1">
    <location>
        <begin position="168"/>
        <end position="189"/>
    </location>
</feature>
<keyword evidence="3" id="KW-1185">Reference proteome</keyword>
<evidence type="ECO:0000313" key="3">
    <source>
        <dbReference type="Proteomes" id="UP000541444"/>
    </source>
</evidence>
<organism evidence="2 3">
    <name type="scientific">Kingdonia uniflora</name>
    <dbReference type="NCBI Taxonomy" id="39325"/>
    <lineage>
        <taxon>Eukaryota</taxon>
        <taxon>Viridiplantae</taxon>
        <taxon>Streptophyta</taxon>
        <taxon>Embryophyta</taxon>
        <taxon>Tracheophyta</taxon>
        <taxon>Spermatophyta</taxon>
        <taxon>Magnoliopsida</taxon>
        <taxon>Ranunculales</taxon>
        <taxon>Circaeasteraceae</taxon>
        <taxon>Kingdonia</taxon>
    </lineage>
</organism>
<feature type="transmembrane region" description="Helical" evidence="1">
    <location>
        <begin position="229"/>
        <end position="255"/>
    </location>
</feature>
<dbReference type="EMBL" id="JACGCM010001609">
    <property type="protein sequence ID" value="KAF6152769.1"/>
    <property type="molecule type" value="Genomic_DNA"/>
</dbReference>
<reference evidence="2 3" key="1">
    <citation type="journal article" date="2020" name="IScience">
        <title>Genome Sequencing of the Endangered Kingdonia uniflora (Circaeasteraceae, Ranunculales) Reveals Potential Mechanisms of Evolutionary Specialization.</title>
        <authorList>
            <person name="Sun Y."/>
            <person name="Deng T."/>
            <person name="Zhang A."/>
            <person name="Moore M.J."/>
            <person name="Landis J.B."/>
            <person name="Lin N."/>
            <person name="Zhang H."/>
            <person name="Zhang X."/>
            <person name="Huang J."/>
            <person name="Zhang X."/>
            <person name="Sun H."/>
            <person name="Wang H."/>
        </authorList>
    </citation>
    <scope>NUCLEOTIDE SEQUENCE [LARGE SCALE GENOMIC DNA]</scope>
    <source>
        <strain evidence="2">TB1705</strain>
        <tissue evidence="2">Leaf</tissue>
    </source>
</reference>
<dbReference type="OrthoDB" id="655540at2759"/>
<protein>
    <submittedName>
        <fullName evidence="2">Uncharacterized protein</fullName>
    </submittedName>
</protein>
<feature type="transmembrane region" description="Helical" evidence="1">
    <location>
        <begin position="195"/>
        <end position="217"/>
    </location>
</feature>
<evidence type="ECO:0000313" key="2">
    <source>
        <dbReference type="EMBL" id="KAF6152769.1"/>
    </source>
</evidence>
<name>A0A7J7MCZ2_9MAGN</name>
<keyword evidence="1" id="KW-0472">Membrane</keyword>
<dbReference type="Proteomes" id="UP000541444">
    <property type="component" value="Unassembled WGS sequence"/>
</dbReference>
<keyword evidence="1" id="KW-1133">Transmembrane helix</keyword>
<accession>A0A7J7MCZ2</accession>